<accession>A0ACA9RPJ4</accession>
<sequence>LGYLGITCSYIDNSFQLQENILSIRYFPYLHTGKIISKTLNSIINEWNLDNKVFTIITDNVIGKGLLEVENLVIQAKRLMLYFTTPKQTQRLLETQKKFNCNEDIVNEDYQIRKEDAKLKKINLTDIEWEAIKNLVTILEPFAEATEFLGGSKYTTISFMYSAINTIMNNLILTDDIELRQVDYKDNEDVFNDTILNEDQANNIKSVNFQQFNVPQNCVNFKERVKTALYNTMNYYWQMPSEERMLAALLDPRCKILNFTSESLKARTYDSLRELLQFTSKLLASIYRSSNIQIDEISDYIGMPEISYDQCPFEWWKSNQNQFPVLAYLACKYLAILATSTPSERLFSDAGN</sequence>
<protein>
    <submittedName>
        <fullName evidence="1">13636_t:CDS:1</fullName>
    </submittedName>
</protein>
<proteinExistence type="predicted"/>
<dbReference type="Proteomes" id="UP000789920">
    <property type="component" value="Unassembled WGS sequence"/>
</dbReference>
<reference evidence="1" key="1">
    <citation type="submission" date="2021-06" db="EMBL/GenBank/DDBJ databases">
        <authorList>
            <person name="Kallberg Y."/>
            <person name="Tangrot J."/>
            <person name="Rosling A."/>
        </authorList>
    </citation>
    <scope>NUCLEOTIDE SEQUENCE</scope>
    <source>
        <strain evidence="1">MA461A</strain>
    </source>
</reference>
<feature type="non-terminal residue" evidence="1">
    <location>
        <position position="1"/>
    </location>
</feature>
<evidence type="ECO:0000313" key="2">
    <source>
        <dbReference type="Proteomes" id="UP000789920"/>
    </source>
</evidence>
<name>A0ACA9RPJ4_9GLOM</name>
<organism evidence="1 2">
    <name type="scientific">Racocetra persica</name>
    <dbReference type="NCBI Taxonomy" id="160502"/>
    <lineage>
        <taxon>Eukaryota</taxon>
        <taxon>Fungi</taxon>
        <taxon>Fungi incertae sedis</taxon>
        <taxon>Mucoromycota</taxon>
        <taxon>Glomeromycotina</taxon>
        <taxon>Glomeromycetes</taxon>
        <taxon>Diversisporales</taxon>
        <taxon>Gigasporaceae</taxon>
        <taxon>Racocetra</taxon>
    </lineage>
</organism>
<feature type="non-terminal residue" evidence="1">
    <location>
        <position position="352"/>
    </location>
</feature>
<comment type="caution">
    <text evidence="1">The sequence shown here is derived from an EMBL/GenBank/DDBJ whole genome shotgun (WGS) entry which is preliminary data.</text>
</comment>
<gene>
    <name evidence="1" type="ORF">RPERSI_LOCUS21288</name>
</gene>
<evidence type="ECO:0000313" key="1">
    <source>
        <dbReference type="EMBL" id="CAG8802304.1"/>
    </source>
</evidence>
<keyword evidence="2" id="KW-1185">Reference proteome</keyword>
<dbReference type="EMBL" id="CAJVQC010062022">
    <property type="protein sequence ID" value="CAG8802304.1"/>
    <property type="molecule type" value="Genomic_DNA"/>
</dbReference>